<dbReference type="EMBL" id="QGKY02002305">
    <property type="protein sequence ID" value="KAF2531252.1"/>
    <property type="molecule type" value="Genomic_DNA"/>
</dbReference>
<gene>
    <name evidence="2" type="ORF">F2Q68_00033568</name>
    <name evidence="1" type="ORF">F2Q70_00029191</name>
</gene>
<comment type="caution">
    <text evidence="1">The sequence shown here is derived from an EMBL/GenBank/DDBJ whole genome shotgun (WGS) entry which is preliminary data.</text>
</comment>
<organism evidence="1">
    <name type="scientific">Brassica cretica</name>
    <name type="common">Mustard</name>
    <dbReference type="NCBI Taxonomy" id="69181"/>
    <lineage>
        <taxon>Eukaryota</taxon>
        <taxon>Viridiplantae</taxon>
        <taxon>Streptophyta</taxon>
        <taxon>Embryophyta</taxon>
        <taxon>Tracheophyta</taxon>
        <taxon>Spermatophyta</taxon>
        <taxon>Magnoliopsida</taxon>
        <taxon>eudicotyledons</taxon>
        <taxon>Gunneridae</taxon>
        <taxon>Pentapetalae</taxon>
        <taxon>rosids</taxon>
        <taxon>malvids</taxon>
        <taxon>Brassicales</taxon>
        <taxon>Brassicaceae</taxon>
        <taxon>Brassiceae</taxon>
        <taxon>Brassica</taxon>
    </lineage>
</organism>
<dbReference type="EMBL" id="QGKW02001988">
    <property type="protein sequence ID" value="KAF2553260.1"/>
    <property type="molecule type" value="Genomic_DNA"/>
</dbReference>
<proteinExistence type="predicted"/>
<dbReference type="Proteomes" id="UP000712281">
    <property type="component" value="Unassembled WGS sequence"/>
</dbReference>
<dbReference type="AlphaFoldDB" id="A0A8S9FKJ1"/>
<name>A0A8S9FKJ1_BRACR</name>
<sequence>MSIRSCRRKRDSIPELLSVVKDMVSTGTFDVFPSVPRLRTVLLPNSLDTEHGSCRCVLVTIVQITASYVHSDPVNNALVVIDMVTLQCIYKLAAFNLVHAYIAQFIFFRCIGCSLISLEIFRSYVNVQLVD</sequence>
<evidence type="ECO:0000313" key="2">
    <source>
        <dbReference type="EMBL" id="KAF2553260.1"/>
    </source>
</evidence>
<evidence type="ECO:0000313" key="1">
    <source>
        <dbReference type="EMBL" id="KAF2531252.1"/>
    </source>
</evidence>
<accession>A0A8S9FKJ1</accession>
<reference evidence="1" key="1">
    <citation type="submission" date="2019-12" db="EMBL/GenBank/DDBJ databases">
        <title>Genome sequencing and annotation of Brassica cretica.</title>
        <authorList>
            <person name="Studholme D.J."/>
            <person name="Sarris P.F."/>
        </authorList>
    </citation>
    <scope>NUCLEOTIDE SEQUENCE</scope>
    <source>
        <strain evidence="2">PFS-001/15</strain>
        <strain evidence="1">PFS-102/07</strain>
        <tissue evidence="1">Leaf</tissue>
    </source>
</reference>
<protein>
    <submittedName>
        <fullName evidence="1">Uncharacterized protein</fullName>
    </submittedName>
</protein>